<dbReference type="EMBL" id="AP018515">
    <property type="protein sequence ID" value="BBC80871.1"/>
    <property type="molecule type" value="Genomic_DNA"/>
</dbReference>
<sequence length="37" mass="4003">MGAQGAGLWRVVQAYHSLQTETPNGAWFTDVIAQAEV</sequence>
<dbReference type="AlphaFoldDB" id="A0A2Z5ZK18"/>
<evidence type="ECO:0000313" key="1">
    <source>
        <dbReference type="EMBL" id="BBC80871.1"/>
    </source>
</evidence>
<protein>
    <submittedName>
        <fullName evidence="1">Burkholderia phage Bcep781 gp50</fullName>
    </submittedName>
</protein>
<gene>
    <name evidence="1" type="ORF">AcetOrient_orf03831</name>
</gene>
<proteinExistence type="predicted"/>
<name>A0A2Z5ZK18_9PROT</name>
<organism evidence="1 2">
    <name type="scientific">Acetobacter orientalis</name>
    <dbReference type="NCBI Taxonomy" id="146474"/>
    <lineage>
        <taxon>Bacteria</taxon>
        <taxon>Pseudomonadati</taxon>
        <taxon>Pseudomonadota</taxon>
        <taxon>Alphaproteobacteria</taxon>
        <taxon>Acetobacterales</taxon>
        <taxon>Acetobacteraceae</taxon>
        <taxon>Acetobacter</taxon>
    </lineage>
</organism>
<dbReference type="KEGG" id="aot:AcetOri_orf03831"/>
<dbReference type="Proteomes" id="UP000270034">
    <property type="component" value="Chromosome"/>
</dbReference>
<evidence type="ECO:0000313" key="2">
    <source>
        <dbReference type="Proteomes" id="UP000270034"/>
    </source>
</evidence>
<accession>A0A2Z5ZK18</accession>
<reference evidence="1 2" key="1">
    <citation type="submission" date="2018-02" db="EMBL/GenBank/DDBJ databases">
        <title>Acetobacter orientalis genome.</title>
        <authorList>
            <person name="Nakashima N."/>
            <person name="Tamura T."/>
        </authorList>
    </citation>
    <scope>NUCLEOTIDE SEQUENCE [LARGE SCALE GENOMIC DNA]</scope>
    <source>
        <strain evidence="1 2">FAN1</strain>
    </source>
</reference>